<dbReference type="EMBL" id="JRKJ01000002">
    <property type="protein sequence ID" value="KGQ20651.1"/>
    <property type="molecule type" value="Genomic_DNA"/>
</dbReference>
<dbReference type="Pfam" id="PF13202">
    <property type="entry name" value="EF-hand_5"/>
    <property type="match status" value="2"/>
</dbReference>
<dbReference type="InterPro" id="IPR011992">
    <property type="entry name" value="EF-hand-dom_pair"/>
</dbReference>
<dbReference type="GO" id="GO:0005509">
    <property type="term" value="F:calcium ion binding"/>
    <property type="evidence" value="ECO:0007669"/>
    <property type="project" value="InterPro"/>
</dbReference>
<dbReference type="PROSITE" id="PS00018">
    <property type="entry name" value="EF_HAND_1"/>
    <property type="match status" value="2"/>
</dbReference>
<dbReference type="InterPro" id="IPR018247">
    <property type="entry name" value="EF_Hand_1_Ca_BS"/>
</dbReference>
<dbReference type="Gene3D" id="1.10.238.10">
    <property type="entry name" value="EF-hand"/>
    <property type="match status" value="1"/>
</dbReference>
<feature type="domain" description="EF-hand" evidence="1">
    <location>
        <begin position="32"/>
        <end position="51"/>
    </location>
</feature>
<evidence type="ECO:0000259" key="1">
    <source>
        <dbReference type="Pfam" id="PF13202"/>
    </source>
</evidence>
<evidence type="ECO:0000313" key="3">
    <source>
        <dbReference type="Proteomes" id="UP000030518"/>
    </source>
</evidence>
<dbReference type="InterPro" id="IPR002048">
    <property type="entry name" value="EF_hand_dom"/>
</dbReference>
<protein>
    <recommendedName>
        <fullName evidence="1">EF-hand domain-containing protein</fullName>
    </recommendedName>
</protein>
<organism evidence="2 3">
    <name type="scientific">Lysobacter dokdonensis DS-58</name>
    <dbReference type="NCBI Taxonomy" id="1300345"/>
    <lineage>
        <taxon>Bacteria</taxon>
        <taxon>Pseudomonadati</taxon>
        <taxon>Pseudomonadota</taxon>
        <taxon>Gammaproteobacteria</taxon>
        <taxon>Lysobacterales</taxon>
        <taxon>Lysobacteraceae</taxon>
        <taxon>Noviluteimonas</taxon>
    </lineage>
</organism>
<evidence type="ECO:0000313" key="2">
    <source>
        <dbReference type="EMBL" id="KGQ20651.1"/>
    </source>
</evidence>
<dbReference type="SUPFAM" id="SSF47473">
    <property type="entry name" value="EF-hand"/>
    <property type="match status" value="1"/>
</dbReference>
<accession>A0A0A2WKE6</accession>
<keyword evidence="3" id="KW-1185">Reference proteome</keyword>
<dbReference type="Proteomes" id="UP000030518">
    <property type="component" value="Unassembled WGS sequence"/>
</dbReference>
<sequence length="81" mass="8750">MFAALIIATGDCLAGNPSQTSATLPVKQQRADDFTQYDTDGNGLLSKPELAKHPMGAHASMVDANRDGVLDKREFAELERM</sequence>
<name>A0A0A2WKE6_9GAMM</name>
<gene>
    <name evidence="2" type="ORF">LF41_1189</name>
</gene>
<comment type="caution">
    <text evidence="2">The sequence shown here is derived from an EMBL/GenBank/DDBJ whole genome shotgun (WGS) entry which is preliminary data.</text>
</comment>
<dbReference type="PATRIC" id="fig|1300345.3.peg.490"/>
<dbReference type="AlphaFoldDB" id="A0A0A2WKE6"/>
<dbReference type="STRING" id="1300345.LF41_1189"/>
<proteinExistence type="predicted"/>
<reference evidence="2 3" key="1">
    <citation type="submission" date="2014-09" db="EMBL/GenBank/DDBJ databases">
        <title>Genome sequences of Lysobacter dokdonensis DS-58.</title>
        <authorList>
            <person name="Kim J.F."/>
            <person name="Kwak M.-J."/>
        </authorList>
    </citation>
    <scope>NUCLEOTIDE SEQUENCE [LARGE SCALE GENOMIC DNA]</scope>
    <source>
        <strain evidence="2 3">DS-58</strain>
    </source>
</reference>
<feature type="domain" description="EF-hand" evidence="1">
    <location>
        <begin position="61"/>
        <end position="77"/>
    </location>
</feature>